<gene>
    <name evidence="10" type="ORF">BS78_K221700</name>
</gene>
<comment type="subcellular location">
    <subcellularLocation>
        <location evidence="1">Membrane</location>
        <topology evidence="1">Multi-pass membrane protein</topology>
    </subcellularLocation>
</comment>
<evidence type="ECO:0000256" key="8">
    <source>
        <dbReference type="SAM" id="Phobius"/>
    </source>
</evidence>
<evidence type="ECO:0000313" key="10">
    <source>
        <dbReference type="EMBL" id="KAJ1257079.1"/>
    </source>
</evidence>
<evidence type="ECO:0000256" key="7">
    <source>
        <dbReference type="PROSITE-ProRule" id="PRU00023"/>
    </source>
</evidence>
<dbReference type="SMART" id="SM00248">
    <property type="entry name" value="ANK"/>
    <property type="match status" value="13"/>
</dbReference>
<protein>
    <recommendedName>
        <fullName evidence="9">PGG domain-containing protein</fullName>
    </recommendedName>
</protein>
<keyword evidence="11" id="KW-1185">Reference proteome</keyword>
<evidence type="ECO:0000256" key="5">
    <source>
        <dbReference type="ARBA" id="ARBA00023043"/>
    </source>
</evidence>
<name>A0A9W8CF30_9POAL</name>
<feature type="transmembrane region" description="Helical" evidence="8">
    <location>
        <begin position="738"/>
        <end position="757"/>
    </location>
</feature>
<evidence type="ECO:0000256" key="6">
    <source>
        <dbReference type="ARBA" id="ARBA00023136"/>
    </source>
</evidence>
<dbReference type="Gene3D" id="1.25.40.20">
    <property type="entry name" value="Ankyrin repeat-containing domain"/>
    <property type="match status" value="2"/>
</dbReference>
<dbReference type="InterPro" id="IPR002110">
    <property type="entry name" value="Ankyrin_rpt"/>
</dbReference>
<evidence type="ECO:0000313" key="11">
    <source>
        <dbReference type="Proteomes" id="UP001164776"/>
    </source>
</evidence>
<keyword evidence="3" id="KW-0677">Repeat</keyword>
<dbReference type="Pfam" id="PF00023">
    <property type="entry name" value="Ank"/>
    <property type="match status" value="1"/>
</dbReference>
<keyword evidence="2 8" id="KW-0812">Transmembrane</keyword>
<organism evidence="10 11">
    <name type="scientific">Paspalum vaginatum</name>
    <name type="common">seashore paspalum</name>
    <dbReference type="NCBI Taxonomy" id="158149"/>
    <lineage>
        <taxon>Eukaryota</taxon>
        <taxon>Viridiplantae</taxon>
        <taxon>Streptophyta</taxon>
        <taxon>Embryophyta</taxon>
        <taxon>Tracheophyta</taxon>
        <taxon>Spermatophyta</taxon>
        <taxon>Magnoliopsida</taxon>
        <taxon>Liliopsida</taxon>
        <taxon>Poales</taxon>
        <taxon>Poaceae</taxon>
        <taxon>PACMAD clade</taxon>
        <taxon>Panicoideae</taxon>
        <taxon>Andropogonodae</taxon>
        <taxon>Paspaleae</taxon>
        <taxon>Paspalinae</taxon>
        <taxon>Paspalum</taxon>
    </lineage>
</organism>
<evidence type="ECO:0000256" key="1">
    <source>
        <dbReference type="ARBA" id="ARBA00004141"/>
    </source>
</evidence>
<feature type="transmembrane region" description="Helical" evidence="8">
    <location>
        <begin position="713"/>
        <end position="732"/>
    </location>
</feature>
<feature type="repeat" description="ANK" evidence="7">
    <location>
        <begin position="385"/>
        <end position="417"/>
    </location>
</feature>
<feature type="transmembrane region" description="Helical" evidence="8">
    <location>
        <begin position="667"/>
        <end position="692"/>
    </location>
</feature>
<evidence type="ECO:0000256" key="4">
    <source>
        <dbReference type="ARBA" id="ARBA00022989"/>
    </source>
</evidence>
<reference evidence="10 11" key="1">
    <citation type="submission" date="2022-10" db="EMBL/GenBank/DDBJ databases">
        <title>WGS assembly of Paspalum vaginatum 540-79.</title>
        <authorList>
            <person name="Sun G."/>
            <person name="Wase N."/>
            <person name="Shu S."/>
            <person name="Jenkins J."/>
            <person name="Zhou B."/>
            <person name="Torres-Rodriguez J."/>
            <person name="Chen C."/>
            <person name="Sandor L."/>
            <person name="Plott C."/>
            <person name="Yoshinga Y."/>
            <person name="Daum C."/>
            <person name="Qi P."/>
            <person name="Barry K."/>
            <person name="Lipzen A."/>
            <person name="Berry L."/>
            <person name="Pedersen C."/>
            <person name="Gottilla T."/>
            <person name="Foltz A."/>
            <person name="Yu H."/>
            <person name="O'Malley R."/>
            <person name="Zhang C."/>
            <person name="Devos K."/>
            <person name="Sigmon B."/>
            <person name="Yu B."/>
            <person name="Obata T."/>
            <person name="Schmutz J."/>
            <person name="Schnable J."/>
        </authorList>
    </citation>
    <scope>NUCLEOTIDE SEQUENCE [LARGE SCALE GENOMIC DNA]</scope>
    <source>
        <strain evidence="11">cv. 540-79</strain>
    </source>
</reference>
<dbReference type="OrthoDB" id="1847170at2759"/>
<keyword evidence="4 8" id="KW-1133">Transmembrane helix</keyword>
<comment type="caution">
    <text evidence="10">The sequence shown here is derived from an EMBL/GenBank/DDBJ whole genome shotgun (WGS) entry which is preliminary data.</text>
</comment>
<dbReference type="AlphaFoldDB" id="A0A9W8CF30"/>
<keyword evidence="5 7" id="KW-0040">ANK repeat</keyword>
<dbReference type="SUPFAM" id="SSF48403">
    <property type="entry name" value="Ankyrin repeat"/>
    <property type="match status" value="2"/>
</dbReference>
<feature type="transmembrane region" description="Helical" evidence="8">
    <location>
        <begin position="627"/>
        <end position="647"/>
    </location>
</feature>
<evidence type="ECO:0000256" key="2">
    <source>
        <dbReference type="ARBA" id="ARBA00022692"/>
    </source>
</evidence>
<proteinExistence type="predicted"/>
<dbReference type="Proteomes" id="UP001164776">
    <property type="component" value="Unassembled WGS sequence"/>
</dbReference>
<dbReference type="InterPro" id="IPR026961">
    <property type="entry name" value="PGG_dom"/>
</dbReference>
<dbReference type="Pfam" id="PF13962">
    <property type="entry name" value="PGG"/>
    <property type="match status" value="1"/>
</dbReference>
<dbReference type="PROSITE" id="PS50088">
    <property type="entry name" value="ANK_REPEAT"/>
    <property type="match status" value="1"/>
</dbReference>
<feature type="domain" description="PGG" evidence="9">
    <location>
        <begin position="621"/>
        <end position="730"/>
    </location>
</feature>
<dbReference type="InterPro" id="IPR036770">
    <property type="entry name" value="Ankyrin_rpt-contain_sf"/>
</dbReference>
<dbReference type="PANTHER" id="PTHR24186">
    <property type="entry name" value="PROTEIN PHOSPHATASE 1 REGULATORY SUBUNIT"/>
    <property type="match status" value="1"/>
</dbReference>
<accession>A0A9W8CF30</accession>
<dbReference type="GO" id="GO:0005886">
    <property type="term" value="C:plasma membrane"/>
    <property type="evidence" value="ECO:0007669"/>
    <property type="project" value="TreeGrafter"/>
</dbReference>
<dbReference type="PANTHER" id="PTHR24186:SF54">
    <property type="entry name" value="PGG DOMAIN-CONTAINING PROTEIN"/>
    <property type="match status" value="1"/>
</dbReference>
<dbReference type="Pfam" id="PF12796">
    <property type="entry name" value="Ank_2"/>
    <property type="match status" value="2"/>
</dbReference>
<evidence type="ECO:0000259" key="9">
    <source>
        <dbReference type="Pfam" id="PF13962"/>
    </source>
</evidence>
<sequence>MQSSAPVALGEVEVHGPTTDILEAARSGDSSAVRGMSGDPAALLARTPDEGNTCLHIASIHGNQKFCDEVLAINLSLLSAVNGDGETPLLTAVRKSHESLASHLLRWCRFCRLRGAILKQDKHGCNALHHAIRGGHRKLALELIEAEPALSQAVNEDNESPMFLAVKSPGCEDVFEKLVKTSTSSYNGGHGHNALQRSSATTTMTRTVEMDRLLEAATTGNNAKVASLAMGPDVLSGTTPAGNTFLHIASVHGHGGFLEAVLGRVGEERFLHLLDAVNTDGETPLLVAVTAGHISLASFFVSMYGEGSNSEALLKQDKLGCNVLHHAIRNGHRELAMELIAKAPALSRAVNKYGESPMFIAVMRDYQDVFCKLLETEDHAVGGAGGYNALHAAVRNGNLDIAQRIMEKHGQLAREENMHKETPVHLAVVRDWVDVLRVLLKCDRSLGYVSTSDGIPLLNLAATRGRVSAARAILEHCPDTPYATPTGWTCLHVAVKSDQMEFVNFVLTSKQLRKLVNMRDDIRGQTALHLSVRDSRPHMVKALLRHRDIDVTVLTNNGTPATWVFNNAIKSAKSLHWNEVSMLLLNADPKRATNIYNLHKEIKDKITDESRKNVKALTETYTRNTSIVAILMASITFAAAFTLSGWYRNDDAAPSHGQGLPIMAKKFAFQAFLISDTLAMCFSLSVAFICIVARWEDFEFLLYYRSVTVKIMWLAYMATITAFATGLYMVLAPHLLRWAIAICCLPVLVPILTLVLGKWHVLELRLRLGQKFKPDLLDMV</sequence>
<dbReference type="EMBL" id="MU629443">
    <property type="protein sequence ID" value="KAJ1257079.1"/>
    <property type="molecule type" value="Genomic_DNA"/>
</dbReference>
<evidence type="ECO:0000256" key="3">
    <source>
        <dbReference type="ARBA" id="ARBA00022737"/>
    </source>
</evidence>
<keyword evidence="6 8" id="KW-0472">Membrane</keyword>